<feature type="domain" description="Reverse transcriptase" evidence="1">
    <location>
        <begin position="302"/>
        <end position="433"/>
    </location>
</feature>
<dbReference type="InterPro" id="IPR026960">
    <property type="entry name" value="RVT-Znf"/>
</dbReference>
<dbReference type="Pfam" id="PF13966">
    <property type="entry name" value="zf-RVT"/>
    <property type="match status" value="1"/>
</dbReference>
<evidence type="ECO:0000259" key="1">
    <source>
        <dbReference type="Pfam" id="PF00078"/>
    </source>
</evidence>
<protein>
    <recommendedName>
        <fullName evidence="6">Reverse transcriptase</fullName>
    </recommendedName>
</protein>
<dbReference type="PANTHER" id="PTHR33116:SF86">
    <property type="entry name" value="REVERSE TRANSCRIPTASE DOMAIN-CONTAINING PROTEIN"/>
    <property type="match status" value="1"/>
</dbReference>
<accession>A0A803QNL7</accession>
<evidence type="ECO:0000313" key="5">
    <source>
        <dbReference type="Proteomes" id="UP000596661"/>
    </source>
</evidence>
<dbReference type="SUPFAM" id="SSF53098">
    <property type="entry name" value="Ribonuclease H-like"/>
    <property type="match status" value="1"/>
</dbReference>
<dbReference type="GO" id="GO:0003676">
    <property type="term" value="F:nucleic acid binding"/>
    <property type="evidence" value="ECO:0007669"/>
    <property type="project" value="InterPro"/>
</dbReference>
<dbReference type="GO" id="GO:0004523">
    <property type="term" value="F:RNA-DNA hybrid ribonuclease activity"/>
    <property type="evidence" value="ECO:0007669"/>
    <property type="project" value="InterPro"/>
</dbReference>
<reference evidence="4" key="1">
    <citation type="submission" date="2021-03" db="UniProtKB">
        <authorList>
            <consortium name="EnsemblPlants"/>
        </authorList>
    </citation>
    <scope>IDENTIFICATION</scope>
</reference>
<dbReference type="InterPro" id="IPR002156">
    <property type="entry name" value="RNaseH_domain"/>
</dbReference>
<sequence length="948" mass="108057">MASCSWSSREVEEETFRLLVEDENDGGIRVEGSDEDDGIDPRWCLVEKFCRRLYHEPIETIIKPYGDFFMRAKFQKHNQNIGSRWLRTKGWQPESVNIRAREEHGQPSAKNMETLHSNNLATNHSSQNDIPAIMMQAGREEGSPGGLTSGQNQNGRVKEIDDDGILDGENNGVLIVLDQKKRKCGCGTPDFRLSGIYGEPKQSQRRLRWNLIQTLKEESPDPWVLIGDFNNVLSQEDKKGGRPHPSWLIDGFQETHYACNLCDMEIRGHPITWEKSRGTTHWIEAQLDRAIVSQNWMGFENMWILLIQQCLTTVRYNVVSGGFNLGPIVPSRGIRQGDPISPYLFLIYAEGLSAMIRRFEATKCLHGCRVANRAPVISHLLFADDSYIYCKATDREANEVFRLLALFEKATGQQVKYAKSSVFFSTNTTSQAKTLICSKMGIQPASENSKCLGLPSFMNRNKNAVLRYLKDKVRQRIQSWDNKFLSCAGKEVLIKSVLQSLPSYAMNVFLLTDEICKDIERMMSKFWWRSKANQDNGIYWMSWKRLGRGKEEGGMGFRCLRDFNVTLLANIHEAQAVVKQGIRRCIGSGLTTSILKDPWLSDEQHPYIESSHPTLHNQNVAALLKISIKEMDDEILNDVLSARDYNLVKSIPLSHSVKEDKWYWCKEHTGLFTVKSAYQMIQDNKASNDQPDNSGFWRCLWQLKVPPKVKNLLWRACSNCLPTYFQLSLKKVPLNVNCPICQGVVETILHILVDCPFSHNCWQATAISRFPSPATSFAGWFDEGLKLWNKDEQLGTAMLCWSISSNRNNKVWNSKQSSIEEVVSKASPNFVSWNNAQKNSYISPTGHGQQGRFIEHWIKLIDPFIKVNVDGAIFSNEACFGFGFVARNSSGNVIEAVQMCKKGVWSPLMVEAMGMKEALSWIKRNDWHHVIIESDCLRLLMISRMLKL</sequence>
<name>A0A803QNL7_CANSA</name>
<evidence type="ECO:0000259" key="3">
    <source>
        <dbReference type="Pfam" id="PF13966"/>
    </source>
</evidence>
<dbReference type="Gene3D" id="3.30.420.10">
    <property type="entry name" value="Ribonuclease H-like superfamily/Ribonuclease H"/>
    <property type="match status" value="1"/>
</dbReference>
<evidence type="ECO:0000313" key="4">
    <source>
        <dbReference type="EnsemblPlants" id="cds.evm.model.10.391"/>
    </source>
</evidence>
<feature type="domain" description="RNase H type-1" evidence="2">
    <location>
        <begin position="868"/>
        <end position="939"/>
    </location>
</feature>
<dbReference type="Gene3D" id="3.60.10.10">
    <property type="entry name" value="Endonuclease/exonuclease/phosphatase"/>
    <property type="match status" value="1"/>
</dbReference>
<proteinExistence type="predicted"/>
<feature type="domain" description="Reverse transcriptase zinc-binding" evidence="3">
    <location>
        <begin position="672"/>
        <end position="762"/>
    </location>
</feature>
<evidence type="ECO:0000259" key="2">
    <source>
        <dbReference type="Pfam" id="PF13456"/>
    </source>
</evidence>
<keyword evidence="5" id="KW-1185">Reference proteome</keyword>
<dbReference type="InterPro" id="IPR036691">
    <property type="entry name" value="Endo/exonu/phosph_ase_sf"/>
</dbReference>
<dbReference type="EMBL" id="UZAU01000797">
    <property type="status" value="NOT_ANNOTATED_CDS"/>
    <property type="molecule type" value="Genomic_DNA"/>
</dbReference>
<dbReference type="CDD" id="cd06222">
    <property type="entry name" value="RNase_H_like"/>
    <property type="match status" value="1"/>
</dbReference>
<dbReference type="Pfam" id="PF00078">
    <property type="entry name" value="RVT_1"/>
    <property type="match status" value="1"/>
</dbReference>
<organism evidence="4 5">
    <name type="scientific">Cannabis sativa</name>
    <name type="common">Hemp</name>
    <name type="synonym">Marijuana</name>
    <dbReference type="NCBI Taxonomy" id="3483"/>
    <lineage>
        <taxon>Eukaryota</taxon>
        <taxon>Viridiplantae</taxon>
        <taxon>Streptophyta</taxon>
        <taxon>Embryophyta</taxon>
        <taxon>Tracheophyta</taxon>
        <taxon>Spermatophyta</taxon>
        <taxon>Magnoliopsida</taxon>
        <taxon>eudicotyledons</taxon>
        <taxon>Gunneridae</taxon>
        <taxon>Pentapetalae</taxon>
        <taxon>rosids</taxon>
        <taxon>fabids</taxon>
        <taxon>Rosales</taxon>
        <taxon>Cannabaceae</taxon>
        <taxon>Cannabis</taxon>
    </lineage>
</organism>
<dbReference type="InterPro" id="IPR012337">
    <property type="entry name" value="RNaseH-like_sf"/>
</dbReference>
<dbReference type="AlphaFoldDB" id="A0A803QNL7"/>
<dbReference type="EnsemblPlants" id="evm.model.10.391">
    <property type="protein sequence ID" value="cds.evm.model.10.391"/>
    <property type="gene ID" value="evm.TU.10.391"/>
</dbReference>
<dbReference type="Proteomes" id="UP000596661">
    <property type="component" value="Unassembled WGS sequence"/>
</dbReference>
<dbReference type="PANTHER" id="PTHR33116">
    <property type="entry name" value="REVERSE TRANSCRIPTASE ZINC-BINDING DOMAIN-CONTAINING PROTEIN-RELATED-RELATED"/>
    <property type="match status" value="1"/>
</dbReference>
<evidence type="ECO:0008006" key="6">
    <source>
        <dbReference type="Google" id="ProtNLM"/>
    </source>
</evidence>
<dbReference type="SUPFAM" id="SSF56219">
    <property type="entry name" value="DNase I-like"/>
    <property type="match status" value="1"/>
</dbReference>
<dbReference type="Gramene" id="evm.model.10.391">
    <property type="protein sequence ID" value="cds.evm.model.10.391"/>
    <property type="gene ID" value="evm.TU.10.391"/>
</dbReference>
<dbReference type="InterPro" id="IPR036397">
    <property type="entry name" value="RNaseH_sf"/>
</dbReference>
<dbReference type="Pfam" id="PF13456">
    <property type="entry name" value="RVT_3"/>
    <property type="match status" value="1"/>
</dbReference>
<dbReference type="InterPro" id="IPR000477">
    <property type="entry name" value="RT_dom"/>
</dbReference>
<dbReference type="InterPro" id="IPR044730">
    <property type="entry name" value="RNase_H-like_dom_plant"/>
</dbReference>